<comment type="catalytic activity">
    <reaction evidence="4">
        <text>a 2'-deoxyadenosine in DNA + S-adenosyl-L-methionine = an N(6)-methyl-2'-deoxyadenosine in DNA + S-adenosyl-L-homocysteine + H(+)</text>
        <dbReference type="Rhea" id="RHEA:15197"/>
        <dbReference type="Rhea" id="RHEA-COMP:12418"/>
        <dbReference type="Rhea" id="RHEA-COMP:12419"/>
        <dbReference type="ChEBI" id="CHEBI:15378"/>
        <dbReference type="ChEBI" id="CHEBI:57856"/>
        <dbReference type="ChEBI" id="CHEBI:59789"/>
        <dbReference type="ChEBI" id="CHEBI:90615"/>
        <dbReference type="ChEBI" id="CHEBI:90616"/>
        <dbReference type="EC" id="2.1.1.72"/>
    </reaction>
</comment>
<dbReference type="EMBL" id="DSOL01000043">
    <property type="protein sequence ID" value="HEN27375.1"/>
    <property type="molecule type" value="Genomic_DNA"/>
</dbReference>
<dbReference type="PANTHER" id="PTHR33841">
    <property type="entry name" value="DNA METHYLTRANSFERASE YEEA-RELATED"/>
    <property type="match status" value="1"/>
</dbReference>
<dbReference type="GO" id="GO:0009007">
    <property type="term" value="F:site-specific DNA-methyltransferase (adenine-specific) activity"/>
    <property type="evidence" value="ECO:0007669"/>
    <property type="project" value="UniProtKB-EC"/>
</dbReference>
<accession>A0A7C2P695</accession>
<evidence type="ECO:0000313" key="6">
    <source>
        <dbReference type="EMBL" id="HEN27375.1"/>
    </source>
</evidence>
<evidence type="ECO:0000256" key="4">
    <source>
        <dbReference type="ARBA" id="ARBA00047942"/>
    </source>
</evidence>
<comment type="caution">
    <text evidence="6">The sequence shown here is derived from an EMBL/GenBank/DDBJ whole genome shotgun (WGS) entry which is preliminary data.</text>
</comment>
<dbReference type="PANTHER" id="PTHR33841:SF1">
    <property type="entry name" value="DNA METHYLTRANSFERASE A"/>
    <property type="match status" value="1"/>
</dbReference>
<dbReference type="InterPro" id="IPR050953">
    <property type="entry name" value="N4_N6_ade-DNA_methylase"/>
</dbReference>
<keyword evidence="3" id="KW-0808">Transferase</keyword>
<feature type="domain" description="TaqI-like C-terminal specificity" evidence="5">
    <location>
        <begin position="16"/>
        <end position="98"/>
    </location>
</feature>
<reference evidence="6" key="1">
    <citation type="journal article" date="2020" name="mSystems">
        <title>Genome- and Community-Level Interaction Insights into Carbon Utilization and Element Cycling Functions of Hydrothermarchaeota in Hydrothermal Sediment.</title>
        <authorList>
            <person name="Zhou Z."/>
            <person name="Liu Y."/>
            <person name="Xu W."/>
            <person name="Pan J."/>
            <person name="Luo Z.H."/>
            <person name="Li M."/>
        </authorList>
    </citation>
    <scope>NUCLEOTIDE SEQUENCE [LARGE SCALE GENOMIC DNA]</scope>
    <source>
        <strain evidence="6">SpSt-34</strain>
    </source>
</reference>
<keyword evidence="2" id="KW-0489">Methyltransferase</keyword>
<dbReference type="AlphaFoldDB" id="A0A7C2P695"/>
<dbReference type="EC" id="2.1.1.72" evidence="1"/>
<evidence type="ECO:0000256" key="2">
    <source>
        <dbReference type="ARBA" id="ARBA00022603"/>
    </source>
</evidence>
<evidence type="ECO:0000259" key="5">
    <source>
        <dbReference type="Pfam" id="PF12950"/>
    </source>
</evidence>
<dbReference type="Pfam" id="PF12950">
    <property type="entry name" value="TaqI_C"/>
    <property type="match status" value="1"/>
</dbReference>
<name>A0A7C2P695_UNCW3</name>
<dbReference type="InterPro" id="IPR025931">
    <property type="entry name" value="TaqI_C"/>
</dbReference>
<evidence type="ECO:0000256" key="3">
    <source>
        <dbReference type="ARBA" id="ARBA00022679"/>
    </source>
</evidence>
<evidence type="ECO:0000256" key="1">
    <source>
        <dbReference type="ARBA" id="ARBA00011900"/>
    </source>
</evidence>
<proteinExistence type="predicted"/>
<protein>
    <recommendedName>
        <fullName evidence="1">site-specific DNA-methyltransferase (adenine-specific)</fullName>
        <ecNumber evidence="1">2.1.1.72</ecNumber>
    </recommendedName>
</protein>
<organism evidence="6">
    <name type="scientific">candidate division WOR-3 bacterium</name>
    <dbReference type="NCBI Taxonomy" id="2052148"/>
    <lineage>
        <taxon>Bacteria</taxon>
        <taxon>Bacteria division WOR-3</taxon>
    </lineage>
</organism>
<sequence length="171" mass="20192">MRCLLKRYITQTKVADYYPEFEKEKVVWQRVTKQFQFCIVPRGMYILDSMAFMTGKNLRYLTGILNSKLIDFYVKTYVHLYGDKGFLLSNQYVERIPLPPITPQNQPLADQIVSLVDQILSLTQSPDYETSKEKQEKVKEFEKEIDRLVYELYGLTEEEIKLIEGGEYCTM</sequence>
<gene>
    <name evidence="6" type="ORF">ENQ77_01650</name>
</gene>
<dbReference type="GO" id="GO:0032259">
    <property type="term" value="P:methylation"/>
    <property type="evidence" value="ECO:0007669"/>
    <property type="project" value="UniProtKB-KW"/>
</dbReference>